<dbReference type="Proteomes" id="UP000192328">
    <property type="component" value="Unassembled WGS sequence"/>
</dbReference>
<accession>A0AC61PL09</accession>
<evidence type="ECO:0000313" key="2">
    <source>
        <dbReference type="Proteomes" id="UP000192328"/>
    </source>
</evidence>
<gene>
    <name evidence="1" type="ORF">SAMN06297397_1523</name>
</gene>
<keyword evidence="2" id="KW-1185">Reference proteome</keyword>
<protein>
    <submittedName>
        <fullName evidence="1">Efflux protein, MATE family</fullName>
    </submittedName>
</protein>
<proteinExistence type="predicted"/>
<dbReference type="EMBL" id="FWXZ01000002">
    <property type="protein sequence ID" value="SMC58075.1"/>
    <property type="molecule type" value="Genomic_DNA"/>
</dbReference>
<evidence type="ECO:0000313" key="1">
    <source>
        <dbReference type="EMBL" id="SMC58075.1"/>
    </source>
</evidence>
<reference evidence="1" key="1">
    <citation type="submission" date="2017-04" db="EMBL/GenBank/DDBJ databases">
        <authorList>
            <person name="Varghese N."/>
            <person name="Submissions S."/>
        </authorList>
    </citation>
    <scope>NUCLEOTIDE SEQUENCE</scope>
    <source>
        <strain evidence="1">WTE2008</strain>
    </source>
</reference>
<organism evidence="1 2">
    <name type="scientific">Aristaeella lactis</name>
    <dbReference type="NCBI Taxonomy" id="3046383"/>
    <lineage>
        <taxon>Bacteria</taxon>
        <taxon>Bacillati</taxon>
        <taxon>Bacillota</taxon>
        <taxon>Clostridia</taxon>
        <taxon>Eubacteriales</taxon>
        <taxon>Aristaeellaceae</taxon>
        <taxon>Aristaeella</taxon>
    </lineage>
</organism>
<sequence length="452" mass="48675">MIRIKDLTSGNPVRLILVFALPVLTGNMLQQFYNLVDSLIIGQLLGVTALAAVSASGWLDWAVLSIPMGLAQGYSIHASQCYGGKQYAELKRTVAQSYLISAAVTVALEAISQTLLRPVLTWMNSPEETIHLTENYLRIIYAGLPVVMCLNVFSGFLYALGNSRTPLLALACATAVNIALDWWFVGSLGLGTNGGAYATVIAQAVSAGICLAAVLKIPELRPQRVDYRPDRIVIRKLIRLGFPIAFQNLIISLGGLILQGVVNAFGFIFMAGYNAASRLQGLVEIAGSSLGSAAGTFTGQNYGAGRMDRVRLGLRRSAQIGFLLALTVGGLMTVFGKSILSLFIRDEAELADQVLAIGYDFLRVMAAGLPMLYLLFVYRTTLQGLGDTVMPMISGFLELALRVGAALLLPAILGYWGVYLAEIAAWIGAGAFLIMVCYHRLHRLTNTVEETK</sequence>
<comment type="caution">
    <text evidence="1">The sequence shown here is derived from an EMBL/GenBank/DDBJ whole genome shotgun (WGS) entry which is preliminary data.</text>
</comment>
<name>A0AC61PL09_9FIRM</name>